<evidence type="ECO:0000256" key="1">
    <source>
        <dbReference type="ARBA" id="ARBA00005705"/>
    </source>
</evidence>
<keyword evidence="2" id="KW-0472">Membrane</keyword>
<evidence type="ECO:0000313" key="5">
    <source>
        <dbReference type="Proteomes" id="UP001178507"/>
    </source>
</evidence>
<evidence type="ECO:0000256" key="2">
    <source>
        <dbReference type="SAM" id="Phobius"/>
    </source>
</evidence>
<evidence type="ECO:0000256" key="3">
    <source>
        <dbReference type="SAM" id="SignalP"/>
    </source>
</evidence>
<feature type="chain" id="PRO_5041422380" description="Membrane dipeptidase" evidence="3">
    <location>
        <begin position="18"/>
        <end position="970"/>
    </location>
</feature>
<evidence type="ECO:0008006" key="6">
    <source>
        <dbReference type="Google" id="ProtNLM"/>
    </source>
</evidence>
<sequence length="970" mass="106702">MGVPAVALAGLLRLAHGCTNLIVTPGASADGSVIFSYTADSGDLYGTLGHYPAGKHQPGETRAIWNWDTGKYLGAIDEAPYTYNVIGNLNEHGLAIGETTFGGNETLGGGEGIMDYGSLIWVTLQRCKTAREAILMFDELVSKYGYVSDGESFTIADTSEVWVMELIGKGRFEKGAVWVAIRIPDGHVSGHANQARIQKFPLRDAENCVYSSDVISFAVKVGLWDSQRPEEEFSFADCYDPISFTGARLSDARVWSFLSSAAADPGFGKTYEEYVLGHNVTASARMPLSIPAGSKISALDLMSHMRNHYEGTVLDSRHDVGAGASGSPFRVRPLVWKAGGSSYVHEREVGTPQAGWNFVAQLRPRLPRAMAGLLWFAPDDATFSVHAPFHGGTTRVPHGYADGTGDALHFSQESAFWAFNSVANFLYPRPGGEAWVQLAGDVLFNASAETDSVDVFIGHSWSAGRWEKFLAVCLFFNLDLAVRWSLGTCLVAAAILLARAREGMTGLGGSPLALPCLVYLPITVFFVVFFCGQHLRGLPLLGCFGVGGQRSTSVWLDKLCIHQTNMDLKAEQIAALPVFVARSSRMLVLWDETYFERLWCNLELATFARHGGAEKVELLPLWLAPWLLASILSDLLSVTILEVLVHVFPNWSVGPDAIMDIARSVLGHNPALLKFVAWFVIWMISSIVYLPASIPSFFSFRMKLRNHQLLLDQMADFDVRKAKCTVPSDRNAIEQQVKELFKEDHRPMSWLPPEGVDEGEVSVNNRLSQLWLDPLDSFNAYVRGALRENVIRQIGKELYVPWQTCLTAFLPMILYSVVNVLGCDNGPCEVSARLAGYSSASQYMIVQSIGWVLCIALAFPLTYPTLLQMLTCALSSGCPAPVQLVLAFLCCPAAYVYCYICGGLIWASLISLVEDYSVGQLLVFMSVMALLVAQVMWLFIRNSHFKNLPSRCIRRQTYQEVNSGFLFDCA</sequence>
<feature type="transmembrane region" description="Helical" evidence="2">
    <location>
        <begin position="799"/>
        <end position="822"/>
    </location>
</feature>
<feature type="transmembrane region" description="Helical" evidence="2">
    <location>
        <begin position="842"/>
        <end position="863"/>
    </location>
</feature>
<keyword evidence="2" id="KW-1133">Transmembrane helix</keyword>
<proteinExistence type="inferred from homology"/>
<keyword evidence="5" id="KW-1185">Reference proteome</keyword>
<accession>A0AA36JGC8</accession>
<comment type="similarity">
    <text evidence="1">Belongs to the peptidase C69 family. Secernin subfamily.</text>
</comment>
<reference evidence="4" key="1">
    <citation type="submission" date="2023-08" db="EMBL/GenBank/DDBJ databases">
        <authorList>
            <person name="Chen Y."/>
            <person name="Shah S."/>
            <person name="Dougan E. K."/>
            <person name="Thang M."/>
            <person name="Chan C."/>
        </authorList>
    </citation>
    <scope>NUCLEOTIDE SEQUENCE</scope>
</reference>
<protein>
    <recommendedName>
        <fullName evidence="6">Membrane dipeptidase</fullName>
    </recommendedName>
</protein>
<dbReference type="GO" id="GO:0016805">
    <property type="term" value="F:dipeptidase activity"/>
    <property type="evidence" value="ECO:0007669"/>
    <property type="project" value="InterPro"/>
</dbReference>
<feature type="transmembrane region" description="Helical" evidence="2">
    <location>
        <begin position="675"/>
        <end position="698"/>
    </location>
</feature>
<dbReference type="GO" id="GO:0006508">
    <property type="term" value="P:proteolysis"/>
    <property type="evidence" value="ECO:0007669"/>
    <property type="project" value="InterPro"/>
</dbReference>
<dbReference type="InterPro" id="IPR005322">
    <property type="entry name" value="Peptidase_C69"/>
</dbReference>
<dbReference type="Pfam" id="PF03577">
    <property type="entry name" value="Peptidase_C69"/>
    <property type="match status" value="1"/>
</dbReference>
<keyword evidence="2" id="KW-0812">Transmembrane</keyword>
<dbReference type="Proteomes" id="UP001178507">
    <property type="component" value="Unassembled WGS sequence"/>
</dbReference>
<gene>
    <name evidence="4" type="ORF">EVOR1521_LOCUS27241</name>
</gene>
<dbReference type="EMBL" id="CAUJNA010003559">
    <property type="protein sequence ID" value="CAJ1404865.1"/>
    <property type="molecule type" value="Genomic_DNA"/>
</dbReference>
<organism evidence="4 5">
    <name type="scientific">Effrenium voratum</name>
    <dbReference type="NCBI Taxonomy" id="2562239"/>
    <lineage>
        <taxon>Eukaryota</taxon>
        <taxon>Sar</taxon>
        <taxon>Alveolata</taxon>
        <taxon>Dinophyceae</taxon>
        <taxon>Suessiales</taxon>
        <taxon>Symbiodiniaceae</taxon>
        <taxon>Effrenium</taxon>
    </lineage>
</organism>
<feature type="transmembrane region" description="Helical" evidence="2">
    <location>
        <begin position="481"/>
        <end position="500"/>
    </location>
</feature>
<feature type="transmembrane region" description="Helical" evidence="2">
    <location>
        <begin position="921"/>
        <end position="940"/>
    </location>
</feature>
<dbReference type="AlphaFoldDB" id="A0AA36JGC8"/>
<feature type="transmembrane region" description="Helical" evidence="2">
    <location>
        <begin position="512"/>
        <end position="535"/>
    </location>
</feature>
<dbReference type="PANTHER" id="PTHR12994">
    <property type="entry name" value="SECERNIN"/>
    <property type="match status" value="1"/>
</dbReference>
<dbReference type="Gene3D" id="3.60.60.10">
    <property type="entry name" value="Penicillin V Acylase, Chain A"/>
    <property type="match status" value="1"/>
</dbReference>
<keyword evidence="3" id="KW-0732">Signal</keyword>
<feature type="transmembrane region" description="Helical" evidence="2">
    <location>
        <begin position="884"/>
        <end position="909"/>
    </location>
</feature>
<feature type="signal peptide" evidence="3">
    <location>
        <begin position="1"/>
        <end position="17"/>
    </location>
</feature>
<evidence type="ECO:0000313" key="4">
    <source>
        <dbReference type="EMBL" id="CAJ1404865.1"/>
    </source>
</evidence>
<comment type="caution">
    <text evidence="4">The sequence shown here is derived from an EMBL/GenBank/DDBJ whole genome shotgun (WGS) entry which is preliminary data.</text>
</comment>
<dbReference type="PANTHER" id="PTHR12994:SF17">
    <property type="entry name" value="LD30995P"/>
    <property type="match status" value="1"/>
</dbReference>
<name>A0AA36JGC8_9DINO</name>
<dbReference type="GO" id="GO:0070004">
    <property type="term" value="F:cysteine-type exopeptidase activity"/>
    <property type="evidence" value="ECO:0007669"/>
    <property type="project" value="InterPro"/>
</dbReference>